<comment type="subcellular location">
    <subcellularLocation>
        <location evidence="2">Cell membrane</location>
        <topology evidence="2">Multi-pass membrane protein</topology>
    </subcellularLocation>
</comment>
<keyword evidence="9 13" id="KW-1133">Transmembrane helix</keyword>
<dbReference type="PIRSF" id="PIRSF006603">
    <property type="entry name" value="DinF"/>
    <property type="match status" value="1"/>
</dbReference>
<keyword evidence="6" id="KW-0050">Antiport</keyword>
<evidence type="ECO:0000256" key="11">
    <source>
        <dbReference type="ARBA" id="ARBA00023136"/>
    </source>
</evidence>
<feature type="transmembrane region" description="Helical" evidence="13">
    <location>
        <begin position="99"/>
        <end position="126"/>
    </location>
</feature>
<keyword evidence="10" id="KW-0406">Ion transport</keyword>
<protein>
    <recommendedName>
        <fullName evidence="4">Probable multidrug resistance protein NorM</fullName>
    </recommendedName>
    <alternativeName>
        <fullName evidence="12">Multidrug-efflux transporter</fullName>
    </alternativeName>
</protein>
<organism evidence="14 15">
    <name type="scientific">Thermostichus vulcanus str. 'Rupite'</name>
    <dbReference type="NCBI Taxonomy" id="2813851"/>
    <lineage>
        <taxon>Bacteria</taxon>
        <taxon>Bacillati</taxon>
        <taxon>Cyanobacteriota</taxon>
        <taxon>Cyanophyceae</taxon>
        <taxon>Thermostichales</taxon>
        <taxon>Thermostichaceae</taxon>
        <taxon>Thermostichus</taxon>
    </lineage>
</organism>
<dbReference type="PANTHER" id="PTHR43298">
    <property type="entry name" value="MULTIDRUG RESISTANCE PROTEIN NORM-RELATED"/>
    <property type="match status" value="1"/>
</dbReference>
<accession>A0ABT0CDN7</accession>
<proteinExistence type="inferred from homology"/>
<dbReference type="InterPro" id="IPR050222">
    <property type="entry name" value="MATE_MdtK"/>
</dbReference>
<feature type="transmembrane region" description="Helical" evidence="13">
    <location>
        <begin position="435"/>
        <end position="459"/>
    </location>
</feature>
<evidence type="ECO:0000256" key="4">
    <source>
        <dbReference type="ARBA" id="ARBA00020268"/>
    </source>
</evidence>
<evidence type="ECO:0000256" key="1">
    <source>
        <dbReference type="ARBA" id="ARBA00003408"/>
    </source>
</evidence>
<keyword evidence="5" id="KW-0813">Transport</keyword>
<evidence type="ECO:0000256" key="9">
    <source>
        <dbReference type="ARBA" id="ARBA00022989"/>
    </source>
</evidence>
<dbReference type="CDD" id="cd13133">
    <property type="entry name" value="MATE_like_7"/>
    <property type="match status" value="1"/>
</dbReference>
<keyword evidence="8 13" id="KW-0812">Transmembrane</keyword>
<feature type="transmembrane region" description="Helical" evidence="13">
    <location>
        <begin position="60"/>
        <end position="78"/>
    </location>
</feature>
<feature type="transmembrane region" description="Helical" evidence="13">
    <location>
        <begin position="328"/>
        <end position="351"/>
    </location>
</feature>
<dbReference type="Proteomes" id="UP000830835">
    <property type="component" value="Unassembled WGS sequence"/>
</dbReference>
<keyword evidence="7" id="KW-1003">Cell membrane</keyword>
<evidence type="ECO:0000256" key="2">
    <source>
        <dbReference type="ARBA" id="ARBA00004651"/>
    </source>
</evidence>
<dbReference type="RefSeq" id="WP_244351858.1">
    <property type="nucleotide sequence ID" value="NZ_JAFIRA010000039.1"/>
</dbReference>
<name>A0ABT0CDN7_THEVL</name>
<dbReference type="InterPro" id="IPR048279">
    <property type="entry name" value="MdtK-like"/>
</dbReference>
<gene>
    <name evidence="14" type="ORF">JX360_13390</name>
</gene>
<evidence type="ECO:0000256" key="5">
    <source>
        <dbReference type="ARBA" id="ARBA00022448"/>
    </source>
</evidence>
<keyword evidence="11 13" id="KW-0472">Membrane</keyword>
<dbReference type="Pfam" id="PF01554">
    <property type="entry name" value="MatE"/>
    <property type="match status" value="2"/>
</dbReference>
<evidence type="ECO:0000313" key="14">
    <source>
        <dbReference type="EMBL" id="MCJ2543883.1"/>
    </source>
</evidence>
<evidence type="ECO:0000256" key="13">
    <source>
        <dbReference type="SAM" id="Phobius"/>
    </source>
</evidence>
<feature type="transmembrane region" description="Helical" evidence="13">
    <location>
        <begin position="210"/>
        <end position="227"/>
    </location>
</feature>
<evidence type="ECO:0000256" key="7">
    <source>
        <dbReference type="ARBA" id="ARBA00022475"/>
    </source>
</evidence>
<dbReference type="InterPro" id="IPR002528">
    <property type="entry name" value="MATE_fam"/>
</dbReference>
<evidence type="ECO:0000256" key="3">
    <source>
        <dbReference type="ARBA" id="ARBA00010199"/>
    </source>
</evidence>
<keyword evidence="15" id="KW-1185">Reference proteome</keyword>
<dbReference type="PANTHER" id="PTHR43298:SF2">
    <property type="entry name" value="FMN_FAD EXPORTER YEEO-RELATED"/>
    <property type="match status" value="1"/>
</dbReference>
<sequence length="472" mass="49913">MVVVAQRLDAKGIPQVDHRAVVGLAIPLILSASIQALMGITDTWFIGQISSQALAGMNAAWLPTLVALGPFINLGRAVQTLVAQTYAAGDPKGASGHAWSGVGVGLALFPLCGLLSIFGGLLYAGLPLPEGVSEQASAYWQIRVWGGSALLGTFSLSGFFNGIGRTWVTLCVSGCSVLLNGVLNALFIFGFGWGIGGAAWGTILSEYVELSLYLLVFLSGWIHRSYASRHTWNRGWNPLAATGRIRPLLKLGLPIWIYSLADMSSFTLFQLMIGQVGAVEGATAHICLMLSRFAYLPAIGLEQSATVLVGQAIGSGQPNWAKRLGNAVMGWTLGYMAVIGGTLALFGQPLISLFVSEVDANAASIIRLGGLLLKIIGVSFLFDGINFAALGSLRGAGDVRVPMVIMLGMSWLVFLPLAQMMIFPSGQSWLPFLPGLGWGAVGGWLAVLIYVAGLGSLMVSRWRSGIWQKTSL</sequence>
<evidence type="ECO:0000256" key="6">
    <source>
        <dbReference type="ARBA" id="ARBA00022449"/>
    </source>
</evidence>
<comment type="caution">
    <text evidence="14">The sequence shown here is derived from an EMBL/GenBank/DDBJ whole genome shotgun (WGS) entry which is preliminary data.</text>
</comment>
<evidence type="ECO:0000256" key="10">
    <source>
        <dbReference type="ARBA" id="ARBA00023065"/>
    </source>
</evidence>
<evidence type="ECO:0000313" key="15">
    <source>
        <dbReference type="Proteomes" id="UP000830835"/>
    </source>
</evidence>
<comment type="similarity">
    <text evidence="3">Belongs to the multi antimicrobial extrusion (MATE) (TC 2.A.66.1) family.</text>
</comment>
<dbReference type="NCBIfam" id="TIGR00797">
    <property type="entry name" value="matE"/>
    <property type="match status" value="1"/>
</dbReference>
<evidence type="ECO:0000256" key="8">
    <source>
        <dbReference type="ARBA" id="ARBA00022692"/>
    </source>
</evidence>
<feature type="transmembrane region" description="Helical" evidence="13">
    <location>
        <begin position="167"/>
        <end position="190"/>
    </location>
</feature>
<feature type="transmembrane region" description="Helical" evidence="13">
    <location>
        <begin position="138"/>
        <end position="160"/>
    </location>
</feature>
<feature type="transmembrane region" description="Helical" evidence="13">
    <location>
        <begin position="21"/>
        <end position="40"/>
    </location>
</feature>
<comment type="function">
    <text evidence="1">Multidrug efflux pump.</text>
</comment>
<evidence type="ECO:0000256" key="12">
    <source>
        <dbReference type="ARBA" id="ARBA00031636"/>
    </source>
</evidence>
<feature type="transmembrane region" description="Helical" evidence="13">
    <location>
        <begin position="371"/>
        <end position="391"/>
    </location>
</feature>
<feature type="transmembrane region" description="Helical" evidence="13">
    <location>
        <begin position="403"/>
        <end position="423"/>
    </location>
</feature>
<dbReference type="EMBL" id="JAFIRA010000039">
    <property type="protein sequence ID" value="MCJ2543883.1"/>
    <property type="molecule type" value="Genomic_DNA"/>
</dbReference>
<reference evidence="14" key="1">
    <citation type="submission" date="2021-02" db="EMBL/GenBank/DDBJ databases">
        <title>The CRISPR/cas machinery reduction and long-range gene transfer in the hot spring cyanobacterium Synechococcus.</title>
        <authorList>
            <person name="Dvorak P."/>
            <person name="Jahodarova E."/>
            <person name="Hasler P."/>
            <person name="Poulickova A."/>
        </authorList>
    </citation>
    <scope>NUCLEOTIDE SEQUENCE</scope>
    <source>
        <strain evidence="14">Rupite</strain>
    </source>
</reference>